<organism evidence="3">
    <name type="scientific">Gaeumannomyces tritici (strain R3-111a-1)</name>
    <name type="common">Wheat and barley take-all root rot fungus</name>
    <name type="synonym">Gaeumannomyces graminis var. tritici</name>
    <dbReference type="NCBI Taxonomy" id="644352"/>
    <lineage>
        <taxon>Eukaryota</taxon>
        <taxon>Fungi</taxon>
        <taxon>Dikarya</taxon>
        <taxon>Ascomycota</taxon>
        <taxon>Pezizomycotina</taxon>
        <taxon>Sordariomycetes</taxon>
        <taxon>Sordariomycetidae</taxon>
        <taxon>Magnaporthales</taxon>
        <taxon>Magnaporthaceae</taxon>
        <taxon>Gaeumannomyces</taxon>
    </lineage>
</organism>
<evidence type="ECO:0000313" key="3">
    <source>
        <dbReference type="EMBL" id="EJT77313.1"/>
    </source>
</evidence>
<dbReference type="VEuPathDB" id="FungiDB:GGTG_07225"/>
<evidence type="ECO:0000256" key="2">
    <source>
        <dbReference type="SAM" id="SignalP"/>
    </source>
</evidence>
<dbReference type="HOGENOM" id="CLU_2210226_0_0_1"/>
<reference evidence="3" key="3">
    <citation type="submission" date="2010-09" db="EMBL/GenBank/DDBJ databases">
        <title>Annotation of Gaeumannomyces graminis var. tritici R3-111a-1.</title>
        <authorList>
            <consortium name="The Broad Institute Genome Sequencing Platform"/>
            <person name="Ma L.-J."/>
            <person name="Dead R."/>
            <person name="Young S.K."/>
            <person name="Zeng Q."/>
            <person name="Gargeya S."/>
            <person name="Fitzgerald M."/>
            <person name="Haas B."/>
            <person name="Abouelleil A."/>
            <person name="Alvarado L."/>
            <person name="Arachchi H.M."/>
            <person name="Berlin A."/>
            <person name="Brown A."/>
            <person name="Chapman S.B."/>
            <person name="Chen Z."/>
            <person name="Dunbar C."/>
            <person name="Freedman E."/>
            <person name="Gearin G."/>
            <person name="Gellesch M."/>
            <person name="Goldberg J."/>
            <person name="Griggs A."/>
            <person name="Gujja S."/>
            <person name="Heiman D."/>
            <person name="Howarth C."/>
            <person name="Larson L."/>
            <person name="Lui A."/>
            <person name="MacDonald P.J.P."/>
            <person name="Mehta T."/>
            <person name="Montmayeur A."/>
            <person name="Murphy C."/>
            <person name="Neiman D."/>
            <person name="Pearson M."/>
            <person name="Priest M."/>
            <person name="Roberts A."/>
            <person name="Saif S."/>
            <person name="Shea T."/>
            <person name="Shenoy N."/>
            <person name="Sisk P."/>
            <person name="Stolte C."/>
            <person name="Sykes S."/>
            <person name="Yandava C."/>
            <person name="Wortman J."/>
            <person name="Nusbaum C."/>
            <person name="Birren B."/>
        </authorList>
    </citation>
    <scope>NUCLEOTIDE SEQUENCE</scope>
    <source>
        <strain evidence="3">R3-111a-1</strain>
    </source>
</reference>
<keyword evidence="2" id="KW-0732">Signal</keyword>
<accession>J3P128</accession>
<dbReference type="GeneID" id="20347683"/>
<evidence type="ECO:0000313" key="5">
    <source>
        <dbReference type="Proteomes" id="UP000006039"/>
    </source>
</evidence>
<reference evidence="4" key="4">
    <citation type="journal article" date="2015" name="G3 (Bethesda)">
        <title>Genome sequences of three phytopathogenic species of the Magnaporthaceae family of fungi.</title>
        <authorList>
            <person name="Okagaki L.H."/>
            <person name="Nunes C.C."/>
            <person name="Sailsbery J."/>
            <person name="Clay B."/>
            <person name="Brown D."/>
            <person name="John T."/>
            <person name="Oh Y."/>
            <person name="Young N."/>
            <person name="Fitzgerald M."/>
            <person name="Haas B.J."/>
            <person name="Zeng Q."/>
            <person name="Young S."/>
            <person name="Adiconis X."/>
            <person name="Fan L."/>
            <person name="Levin J.Z."/>
            <person name="Mitchell T.K."/>
            <person name="Okubara P.A."/>
            <person name="Farman M.L."/>
            <person name="Kohn L.M."/>
            <person name="Birren B."/>
            <person name="Ma L.-J."/>
            <person name="Dean R.A."/>
        </authorList>
    </citation>
    <scope>NUCLEOTIDE SEQUENCE</scope>
    <source>
        <strain evidence="4">R3-111a-1</strain>
    </source>
</reference>
<dbReference type="AlphaFoldDB" id="J3P128"/>
<sequence length="107" mass="11486">MRLLSVTSAAGLAATVAATGKHFTTTTITIPVYTTYCPEPTTFTHKNHTYTVTKATTYTVCETTTIKKPPPPPPTTKKQHHTPKPPPHHNTTTCVMALGIAIAAFVI</sequence>
<gene>
    <name evidence="4" type="primary">20347683</name>
    <name evidence="3" type="ORF">GGTG_07225</name>
</gene>
<evidence type="ECO:0000256" key="1">
    <source>
        <dbReference type="SAM" id="MobiDB-lite"/>
    </source>
</evidence>
<protein>
    <recommendedName>
        <fullName evidence="6">Clock-controlled protein 6</fullName>
    </recommendedName>
</protein>
<reference evidence="3" key="2">
    <citation type="submission" date="2010-07" db="EMBL/GenBank/DDBJ databases">
        <authorList>
            <consortium name="The Broad Institute Genome Sequencing Platform"/>
            <consortium name="Broad Institute Genome Sequencing Center for Infectious Disease"/>
            <person name="Ma L.-J."/>
            <person name="Dead R."/>
            <person name="Young S."/>
            <person name="Zeng Q."/>
            <person name="Koehrsen M."/>
            <person name="Alvarado L."/>
            <person name="Berlin A."/>
            <person name="Chapman S.B."/>
            <person name="Chen Z."/>
            <person name="Freedman E."/>
            <person name="Gellesch M."/>
            <person name="Goldberg J."/>
            <person name="Griggs A."/>
            <person name="Gujja S."/>
            <person name="Heilman E.R."/>
            <person name="Heiman D."/>
            <person name="Hepburn T."/>
            <person name="Howarth C."/>
            <person name="Jen D."/>
            <person name="Larson L."/>
            <person name="Mehta T."/>
            <person name="Neiman D."/>
            <person name="Pearson M."/>
            <person name="Roberts A."/>
            <person name="Saif S."/>
            <person name="Shea T."/>
            <person name="Shenoy N."/>
            <person name="Sisk P."/>
            <person name="Stolte C."/>
            <person name="Sykes S."/>
            <person name="Walk T."/>
            <person name="White J."/>
            <person name="Yandava C."/>
            <person name="Haas B."/>
            <person name="Nusbaum C."/>
            <person name="Birren B."/>
        </authorList>
    </citation>
    <scope>NUCLEOTIDE SEQUENCE</scope>
    <source>
        <strain evidence="3">R3-111a-1</strain>
    </source>
</reference>
<reference evidence="5" key="1">
    <citation type="submission" date="2010-07" db="EMBL/GenBank/DDBJ databases">
        <title>The genome sequence of Gaeumannomyces graminis var. tritici strain R3-111a-1.</title>
        <authorList>
            <consortium name="The Broad Institute Genome Sequencing Platform"/>
            <person name="Ma L.-J."/>
            <person name="Dead R."/>
            <person name="Young S."/>
            <person name="Zeng Q."/>
            <person name="Koehrsen M."/>
            <person name="Alvarado L."/>
            <person name="Berlin A."/>
            <person name="Chapman S.B."/>
            <person name="Chen Z."/>
            <person name="Freedman E."/>
            <person name="Gellesch M."/>
            <person name="Goldberg J."/>
            <person name="Griggs A."/>
            <person name="Gujja S."/>
            <person name="Heilman E.R."/>
            <person name="Heiman D."/>
            <person name="Hepburn T."/>
            <person name="Howarth C."/>
            <person name="Jen D."/>
            <person name="Larson L."/>
            <person name="Mehta T."/>
            <person name="Neiman D."/>
            <person name="Pearson M."/>
            <person name="Roberts A."/>
            <person name="Saif S."/>
            <person name="Shea T."/>
            <person name="Shenoy N."/>
            <person name="Sisk P."/>
            <person name="Stolte C."/>
            <person name="Sykes S."/>
            <person name="Walk T."/>
            <person name="White J."/>
            <person name="Yandava C."/>
            <person name="Haas B."/>
            <person name="Nusbaum C."/>
            <person name="Birren B."/>
        </authorList>
    </citation>
    <scope>NUCLEOTIDE SEQUENCE [LARGE SCALE GENOMIC DNA]</scope>
    <source>
        <strain evidence="5">R3-111a-1</strain>
    </source>
</reference>
<dbReference type="EMBL" id="GL385397">
    <property type="protein sequence ID" value="EJT77313.1"/>
    <property type="molecule type" value="Genomic_DNA"/>
</dbReference>
<proteinExistence type="predicted"/>
<keyword evidence="5" id="KW-1185">Reference proteome</keyword>
<evidence type="ECO:0000313" key="4">
    <source>
        <dbReference type="EnsemblFungi" id="EJT77313"/>
    </source>
</evidence>
<feature type="compositionally biased region" description="Basic residues" evidence="1">
    <location>
        <begin position="77"/>
        <end position="87"/>
    </location>
</feature>
<feature type="chain" id="PRO_5015094753" description="Clock-controlled protein 6" evidence="2">
    <location>
        <begin position="19"/>
        <end position="107"/>
    </location>
</feature>
<dbReference type="RefSeq" id="XP_009223313.1">
    <property type="nucleotide sequence ID" value="XM_009225049.1"/>
</dbReference>
<reference evidence="4" key="5">
    <citation type="submission" date="2018-04" db="UniProtKB">
        <authorList>
            <consortium name="EnsemblFungi"/>
        </authorList>
    </citation>
    <scope>IDENTIFICATION</scope>
    <source>
        <strain evidence="4">R3-111a-1</strain>
    </source>
</reference>
<evidence type="ECO:0008006" key="6">
    <source>
        <dbReference type="Google" id="ProtNLM"/>
    </source>
</evidence>
<feature type="region of interest" description="Disordered" evidence="1">
    <location>
        <begin position="64"/>
        <end position="91"/>
    </location>
</feature>
<dbReference type="Proteomes" id="UP000006039">
    <property type="component" value="Unassembled WGS sequence"/>
</dbReference>
<name>J3P128_GAET3</name>
<dbReference type="EnsemblFungi" id="EJT77313">
    <property type="protein sequence ID" value="EJT77313"/>
    <property type="gene ID" value="GGTG_07225"/>
</dbReference>
<feature type="signal peptide" evidence="2">
    <location>
        <begin position="1"/>
        <end position="18"/>
    </location>
</feature>